<sequence>MSDEAFEKVELDTRTSNACSPDVDFAKFRGIAIAMPKKVALGRVTTRVPVCGAYAFTAAEFAKLPEFPYGIAFLVRDLGTNETFQGHFVSDEFEDDEPVPPPAPPADPARVLGGYFNVNLVPAWHAPGRPGKYRVVFTVNEWASAPVDFEVVK</sequence>
<accession>A0A933W7G1</accession>
<reference evidence="1" key="1">
    <citation type="submission" date="2020-07" db="EMBL/GenBank/DDBJ databases">
        <title>Huge and variable diversity of episymbiotic CPR bacteria and DPANN archaea in groundwater ecosystems.</title>
        <authorList>
            <person name="He C.Y."/>
            <person name="Keren R."/>
            <person name="Whittaker M."/>
            <person name="Farag I.F."/>
            <person name="Doudna J."/>
            <person name="Cate J.H.D."/>
            <person name="Banfield J.F."/>
        </authorList>
    </citation>
    <scope>NUCLEOTIDE SEQUENCE</scope>
    <source>
        <strain evidence="1">NC_groundwater_1813_Pr3_B-0.1um_71_17</strain>
    </source>
</reference>
<organism evidence="1 2">
    <name type="scientific">Eiseniibacteriota bacterium</name>
    <dbReference type="NCBI Taxonomy" id="2212470"/>
    <lineage>
        <taxon>Bacteria</taxon>
        <taxon>Candidatus Eiseniibacteriota</taxon>
    </lineage>
</organism>
<dbReference type="EMBL" id="JACRIW010000001">
    <property type="protein sequence ID" value="MBI5167876.1"/>
    <property type="molecule type" value="Genomic_DNA"/>
</dbReference>
<proteinExistence type="predicted"/>
<dbReference type="Proteomes" id="UP000696931">
    <property type="component" value="Unassembled WGS sequence"/>
</dbReference>
<protein>
    <submittedName>
        <fullName evidence="1">Uncharacterized protein</fullName>
    </submittedName>
</protein>
<gene>
    <name evidence="1" type="ORF">HZA61_00165</name>
</gene>
<evidence type="ECO:0000313" key="1">
    <source>
        <dbReference type="EMBL" id="MBI5167876.1"/>
    </source>
</evidence>
<name>A0A933W7G1_UNCEI</name>
<evidence type="ECO:0000313" key="2">
    <source>
        <dbReference type="Proteomes" id="UP000696931"/>
    </source>
</evidence>
<comment type="caution">
    <text evidence="1">The sequence shown here is derived from an EMBL/GenBank/DDBJ whole genome shotgun (WGS) entry which is preliminary data.</text>
</comment>
<dbReference type="AlphaFoldDB" id="A0A933W7G1"/>